<name>A0A976ID06_BRELC</name>
<keyword evidence="3" id="KW-1185">Reference proteome</keyword>
<gene>
    <name evidence="2" type="ORF">CCR75_001914</name>
</gene>
<dbReference type="AlphaFoldDB" id="A0A976ID06"/>
<dbReference type="GeneID" id="94345686"/>
<dbReference type="KEGG" id="blac:94345686"/>
<feature type="compositionally biased region" description="Polar residues" evidence="1">
    <location>
        <begin position="23"/>
        <end position="41"/>
    </location>
</feature>
<evidence type="ECO:0000313" key="3">
    <source>
        <dbReference type="Proteomes" id="UP000294530"/>
    </source>
</evidence>
<dbReference type="EMBL" id="SHOA02000014">
    <property type="protein sequence ID" value="TDH67382.1"/>
    <property type="molecule type" value="Genomic_DNA"/>
</dbReference>
<organism evidence="2 3">
    <name type="scientific">Bremia lactucae</name>
    <name type="common">Lettuce downy mildew</name>
    <dbReference type="NCBI Taxonomy" id="4779"/>
    <lineage>
        <taxon>Eukaryota</taxon>
        <taxon>Sar</taxon>
        <taxon>Stramenopiles</taxon>
        <taxon>Oomycota</taxon>
        <taxon>Peronosporomycetes</taxon>
        <taxon>Peronosporales</taxon>
        <taxon>Peronosporaceae</taxon>
        <taxon>Bremia</taxon>
    </lineage>
</organism>
<sequence>MKDSNTPEKAPPRNILEEGTFLNLPSLSTGSETQNPPSPTSTLAIYQFLESSWTSGSHISSSGAVTSWTVTKGTSAYNPLPPHNARLLDAAAQWGDT</sequence>
<dbReference type="RefSeq" id="XP_067816881.1">
    <property type="nucleotide sequence ID" value="XM_067960015.1"/>
</dbReference>
<comment type="caution">
    <text evidence="2">The sequence shown here is derived from an EMBL/GenBank/DDBJ whole genome shotgun (WGS) entry which is preliminary data.</text>
</comment>
<reference evidence="2 3" key="1">
    <citation type="journal article" date="2021" name="Genome Biol.">
        <title>AFLAP: assembly-free linkage analysis pipeline using k-mers from genome sequencing data.</title>
        <authorList>
            <person name="Fletcher K."/>
            <person name="Zhang L."/>
            <person name="Gil J."/>
            <person name="Han R."/>
            <person name="Cavanaugh K."/>
            <person name="Michelmore R."/>
        </authorList>
    </citation>
    <scope>NUCLEOTIDE SEQUENCE [LARGE SCALE GENOMIC DNA]</scope>
    <source>
        <strain evidence="2 3">SF5</strain>
    </source>
</reference>
<feature type="region of interest" description="Disordered" evidence="1">
    <location>
        <begin position="1"/>
        <end position="41"/>
    </location>
</feature>
<protein>
    <submittedName>
        <fullName evidence="2">Uncharacterized protein</fullName>
    </submittedName>
</protein>
<evidence type="ECO:0000313" key="2">
    <source>
        <dbReference type="EMBL" id="TDH67382.1"/>
    </source>
</evidence>
<dbReference type="Proteomes" id="UP000294530">
    <property type="component" value="Unassembled WGS sequence"/>
</dbReference>
<accession>A0A976ID06</accession>
<proteinExistence type="predicted"/>
<evidence type="ECO:0000256" key="1">
    <source>
        <dbReference type="SAM" id="MobiDB-lite"/>
    </source>
</evidence>